<organism evidence="14 15">
    <name type="scientific">Novosphingobium piscinae</name>
    <dbReference type="NCBI Taxonomy" id="1507448"/>
    <lineage>
        <taxon>Bacteria</taxon>
        <taxon>Pseudomonadati</taxon>
        <taxon>Pseudomonadota</taxon>
        <taxon>Alphaproteobacteria</taxon>
        <taxon>Sphingomonadales</taxon>
        <taxon>Sphingomonadaceae</taxon>
        <taxon>Novosphingobium</taxon>
    </lineage>
</organism>
<keyword evidence="15" id="KW-1185">Reference proteome</keyword>
<dbReference type="EMBL" id="JACLAX010000003">
    <property type="protein sequence ID" value="MBC2668438.1"/>
    <property type="molecule type" value="Genomic_DNA"/>
</dbReference>
<dbReference type="GO" id="GO:0005524">
    <property type="term" value="F:ATP binding"/>
    <property type="evidence" value="ECO:0007669"/>
    <property type="project" value="UniProtKB-KW"/>
</dbReference>
<name>A0A7X1FWR7_9SPHN</name>
<dbReference type="GO" id="GO:0046656">
    <property type="term" value="P:folic acid biosynthetic process"/>
    <property type="evidence" value="ECO:0007669"/>
    <property type="project" value="UniProtKB-KW"/>
</dbReference>
<dbReference type="UniPathway" id="UPA00077">
    <property type="reaction ID" value="UER00155"/>
</dbReference>
<keyword evidence="9" id="KW-0289">Folate biosynthesis</keyword>
<dbReference type="PANTHER" id="PTHR43071:SF1">
    <property type="entry name" value="2-AMINO-4-HYDROXY-6-HYDROXYMETHYLDIHYDROPTERIDINE PYROPHOSPHOKINASE"/>
    <property type="match status" value="1"/>
</dbReference>
<dbReference type="GO" id="GO:0003848">
    <property type="term" value="F:2-amino-4-hydroxy-6-hydroxymethyldihydropteridine diphosphokinase activity"/>
    <property type="evidence" value="ECO:0007669"/>
    <property type="project" value="UniProtKB-EC"/>
</dbReference>
<keyword evidence="8" id="KW-0067">ATP-binding</keyword>
<dbReference type="InterPro" id="IPR035907">
    <property type="entry name" value="Hppk_sf"/>
</dbReference>
<dbReference type="GO" id="GO:0046654">
    <property type="term" value="P:tetrahydrofolate biosynthetic process"/>
    <property type="evidence" value="ECO:0007669"/>
    <property type="project" value="UniProtKB-UniPathway"/>
</dbReference>
<feature type="domain" description="7,8-dihydro-6-hydroxymethylpterin-pyrophosphokinase" evidence="13">
    <location>
        <begin position="22"/>
        <end position="153"/>
    </location>
</feature>
<keyword evidence="6" id="KW-0547">Nucleotide-binding</keyword>
<dbReference type="PANTHER" id="PTHR43071">
    <property type="entry name" value="2-AMINO-4-HYDROXY-6-HYDROXYMETHYLDIHYDROPTERIDINE PYROPHOSPHOKINASE"/>
    <property type="match status" value="1"/>
</dbReference>
<comment type="caution">
    <text evidence="14">The sequence shown here is derived from an EMBL/GenBank/DDBJ whole genome shotgun (WGS) entry which is preliminary data.</text>
</comment>
<dbReference type="SUPFAM" id="SSF55083">
    <property type="entry name" value="6-hydroxymethyl-7,8-dihydropterin pyrophosphokinase, HPPK"/>
    <property type="match status" value="1"/>
</dbReference>
<dbReference type="CDD" id="cd00483">
    <property type="entry name" value="HPPK"/>
    <property type="match status" value="1"/>
</dbReference>
<proteinExistence type="inferred from homology"/>
<keyword evidence="7 14" id="KW-0418">Kinase</keyword>
<evidence type="ECO:0000256" key="11">
    <source>
        <dbReference type="ARBA" id="ARBA00029766"/>
    </source>
</evidence>
<dbReference type="NCBIfam" id="TIGR01498">
    <property type="entry name" value="folK"/>
    <property type="match status" value="1"/>
</dbReference>
<evidence type="ECO:0000313" key="14">
    <source>
        <dbReference type="EMBL" id="MBC2668438.1"/>
    </source>
</evidence>
<comment type="pathway">
    <text evidence="1">Cofactor biosynthesis; tetrahydrofolate biosynthesis; 2-amino-4-hydroxy-6-hydroxymethyl-7,8-dihydropteridine diphosphate from 7,8-dihydroneopterin triphosphate: step 4/4.</text>
</comment>
<evidence type="ECO:0000256" key="12">
    <source>
        <dbReference type="ARBA" id="ARBA00033413"/>
    </source>
</evidence>
<evidence type="ECO:0000256" key="3">
    <source>
        <dbReference type="ARBA" id="ARBA00013253"/>
    </source>
</evidence>
<evidence type="ECO:0000256" key="7">
    <source>
        <dbReference type="ARBA" id="ARBA00022777"/>
    </source>
</evidence>
<evidence type="ECO:0000256" key="2">
    <source>
        <dbReference type="ARBA" id="ARBA00005810"/>
    </source>
</evidence>
<evidence type="ECO:0000256" key="1">
    <source>
        <dbReference type="ARBA" id="ARBA00005051"/>
    </source>
</evidence>
<evidence type="ECO:0000256" key="8">
    <source>
        <dbReference type="ARBA" id="ARBA00022840"/>
    </source>
</evidence>
<reference evidence="14 15" key="1">
    <citation type="submission" date="2020-08" db="EMBL/GenBank/DDBJ databases">
        <title>The genome sequence of type strain Novosphingobium piscinae KCTC 42194.</title>
        <authorList>
            <person name="Liu Y."/>
        </authorList>
    </citation>
    <scope>NUCLEOTIDE SEQUENCE [LARGE SCALE GENOMIC DNA]</scope>
    <source>
        <strain evidence="14 15">KCTC 42194</strain>
    </source>
</reference>
<accession>A0A7X1FWR7</accession>
<dbReference type="AlphaFoldDB" id="A0A7X1FWR7"/>
<comment type="function">
    <text evidence="10">Catalyzes the transfer of pyrophosphate from adenosine triphosphate (ATP) to 6-hydroxymethyl-7,8-dihydropterin, an enzymatic step in folate biosynthesis pathway.</text>
</comment>
<evidence type="ECO:0000256" key="5">
    <source>
        <dbReference type="ARBA" id="ARBA00022679"/>
    </source>
</evidence>
<protein>
    <recommendedName>
        <fullName evidence="4">2-amino-4-hydroxy-6-hydroxymethyldihydropteridine pyrophosphokinase</fullName>
        <ecNumber evidence="3">2.7.6.3</ecNumber>
    </recommendedName>
    <alternativeName>
        <fullName evidence="11">6-hydroxymethyl-7,8-dihydropterin pyrophosphokinase</fullName>
    </alternativeName>
    <alternativeName>
        <fullName evidence="12">7,8-dihydro-6-hydroxymethylpterin-pyrophosphokinase</fullName>
    </alternativeName>
</protein>
<dbReference type="InterPro" id="IPR000550">
    <property type="entry name" value="Hppk"/>
</dbReference>
<evidence type="ECO:0000256" key="10">
    <source>
        <dbReference type="ARBA" id="ARBA00029409"/>
    </source>
</evidence>
<keyword evidence="5 14" id="KW-0808">Transferase</keyword>
<dbReference type="GO" id="GO:0016301">
    <property type="term" value="F:kinase activity"/>
    <property type="evidence" value="ECO:0007669"/>
    <property type="project" value="UniProtKB-KW"/>
</dbReference>
<dbReference type="Gene3D" id="3.30.70.560">
    <property type="entry name" value="7,8-Dihydro-6-hydroxymethylpterin-pyrophosphokinase HPPK"/>
    <property type="match status" value="1"/>
</dbReference>
<evidence type="ECO:0000256" key="9">
    <source>
        <dbReference type="ARBA" id="ARBA00022909"/>
    </source>
</evidence>
<evidence type="ECO:0000259" key="13">
    <source>
        <dbReference type="Pfam" id="PF01288"/>
    </source>
</evidence>
<dbReference type="EC" id="2.7.6.3" evidence="3"/>
<dbReference type="Pfam" id="PF01288">
    <property type="entry name" value="HPPK"/>
    <property type="match status" value="1"/>
</dbReference>
<dbReference type="RefSeq" id="WP_185678316.1">
    <property type="nucleotide sequence ID" value="NZ_JACLAX010000003.1"/>
</dbReference>
<comment type="similarity">
    <text evidence="2">Belongs to the HPPK family.</text>
</comment>
<gene>
    <name evidence="14" type="primary">folK</name>
    <name evidence="14" type="ORF">H7F53_04690</name>
</gene>
<evidence type="ECO:0000256" key="6">
    <source>
        <dbReference type="ARBA" id="ARBA00022741"/>
    </source>
</evidence>
<evidence type="ECO:0000313" key="15">
    <source>
        <dbReference type="Proteomes" id="UP000551327"/>
    </source>
</evidence>
<evidence type="ECO:0000256" key="4">
    <source>
        <dbReference type="ARBA" id="ARBA00016218"/>
    </source>
</evidence>
<sequence length="191" mass="20994">MAGSARTSEPAATGPGRLHRYVIALGANRWHPRHGSPRRTLAAAVQALVRDGLTIEAVSPWLASVPLGPSRRTYANGAMRVASPLAPAALLARLQQVETAFGRRRRGQAWSARVLDLDIVLWSGGCWTDRHLVIPHRHFRDRAFVLTPARAVAADWRDPVTGLTLRHLHARLTAPRALPKRGVLRRLRPGP</sequence>
<dbReference type="Proteomes" id="UP000551327">
    <property type="component" value="Unassembled WGS sequence"/>
</dbReference>